<dbReference type="Proteomes" id="UP000324129">
    <property type="component" value="Segment"/>
</dbReference>
<keyword evidence="2" id="KW-0540">Nuclease</keyword>
<reference evidence="2 3" key="1">
    <citation type="submission" date="2019-06" db="EMBL/GenBank/DDBJ databases">
        <title>Comparative genomics of Klebsiella bacteriophages in the elucidation of host range specificity.</title>
        <authorList>
            <person name="Ku H."/>
            <person name="Brown T."/>
            <person name="Kabwe M."/>
            <person name="Chan H.T."/>
            <person name="Petrovski S."/>
            <person name="Tucci J."/>
        </authorList>
    </citation>
    <scope>NUCLEOTIDE SEQUENCE [LARGE SCALE GENOMIC DNA]</scope>
</reference>
<proteinExistence type="predicted"/>
<evidence type="ECO:0000313" key="3">
    <source>
        <dbReference type="Proteomes" id="UP000324129"/>
    </source>
</evidence>
<evidence type="ECO:0000259" key="1">
    <source>
        <dbReference type="Pfam" id="PF13392"/>
    </source>
</evidence>
<accession>A0A5B9N7L8</accession>
<keyword evidence="3" id="KW-1185">Reference proteome</keyword>
<dbReference type="GO" id="GO:0004519">
    <property type="term" value="F:endonuclease activity"/>
    <property type="evidence" value="ECO:0007669"/>
    <property type="project" value="UniProtKB-KW"/>
</dbReference>
<dbReference type="SUPFAM" id="SSF54171">
    <property type="entry name" value="DNA-binding domain"/>
    <property type="match status" value="1"/>
</dbReference>
<dbReference type="GO" id="GO:0003677">
    <property type="term" value="F:DNA binding"/>
    <property type="evidence" value="ECO:0007669"/>
    <property type="project" value="InterPro"/>
</dbReference>
<dbReference type="EMBL" id="MN101217">
    <property type="protein sequence ID" value="QEG10004.1"/>
    <property type="molecule type" value="Genomic_DNA"/>
</dbReference>
<keyword evidence="2" id="KW-0378">Hydrolase</keyword>
<gene>
    <name evidence="2" type="ORF">KMI3_27</name>
</gene>
<sequence length="206" mass="23227">MRSTTCWGILPGLLPKQGQTLRAWKCLQSVLWTSDKCWNHLSSFHEDIMPKQLLPHLGEIQRRYTYDPETGALCWRINQRRAKAGSLAGSVYSNGYLMVYVAGQPTLAHRVAWVLVTGEEPPDVIDHEDRNPLNSAWANLRASSMRLNQGNRTPTRGRNLPMGVRKQGNKYAARMTQRGASIHLGTFGTIPEAEAAYRKAKAEYFC</sequence>
<dbReference type="InterPro" id="IPR044925">
    <property type="entry name" value="His-Me_finger_sf"/>
</dbReference>
<dbReference type="Pfam" id="PF13392">
    <property type="entry name" value="HNH_3"/>
    <property type="match status" value="1"/>
</dbReference>
<evidence type="ECO:0000313" key="2">
    <source>
        <dbReference type="EMBL" id="QEG10004.1"/>
    </source>
</evidence>
<dbReference type="SUPFAM" id="SSF54060">
    <property type="entry name" value="His-Me finger endonucleases"/>
    <property type="match status" value="1"/>
</dbReference>
<dbReference type="InterPro" id="IPR003615">
    <property type="entry name" value="HNH_nuc"/>
</dbReference>
<organism evidence="2 3">
    <name type="scientific">Klebsiella phage KMI3</name>
    <dbReference type="NCBI Taxonomy" id="2601614"/>
    <lineage>
        <taxon>Viruses</taxon>
        <taxon>Duplodnaviria</taxon>
        <taxon>Heunggongvirae</taxon>
        <taxon>Uroviricota</taxon>
        <taxon>Caudoviricetes</taxon>
        <taxon>Autographivirales</taxon>
        <taxon>Autoscriptoviridae</taxon>
        <taxon>Slopekvirinae</taxon>
        <taxon>Drulisvirus</taxon>
        <taxon>Drulisvirus KMI3</taxon>
    </lineage>
</organism>
<feature type="domain" description="HNH nuclease" evidence="1">
    <location>
        <begin position="107"/>
        <end position="148"/>
    </location>
</feature>
<protein>
    <submittedName>
        <fullName evidence="2">Putative HNH endonuclease</fullName>
    </submittedName>
</protein>
<keyword evidence="2" id="KW-0255">Endonuclease</keyword>
<dbReference type="InterPro" id="IPR016177">
    <property type="entry name" value="DNA-bd_dom_sf"/>
</dbReference>
<name>A0A5B9N7L8_9CAUD</name>